<dbReference type="STRING" id="96773.Tchl_0100"/>
<reference evidence="2 3" key="1">
    <citation type="submission" date="2016-12" db="EMBL/GenBank/DDBJ databases">
        <title>Complete genome sequence of Thauera chlorobenzoica, a Betaproteobacterium degrading haloaromatics anaerobically to CO2 and halides.</title>
        <authorList>
            <person name="Goris T."/>
            <person name="Mergelsberg M."/>
            <person name="Boll M."/>
        </authorList>
    </citation>
    <scope>NUCLEOTIDE SEQUENCE [LARGE SCALE GENOMIC DNA]</scope>
    <source>
        <strain evidence="2 3">3CB1</strain>
    </source>
</reference>
<dbReference type="EMBL" id="CP018839">
    <property type="protein sequence ID" value="APR02976.1"/>
    <property type="molecule type" value="Genomic_DNA"/>
</dbReference>
<evidence type="ECO:0000313" key="3">
    <source>
        <dbReference type="Proteomes" id="UP000185739"/>
    </source>
</evidence>
<keyword evidence="3" id="KW-1185">Reference proteome</keyword>
<gene>
    <name evidence="2" type="ORF">Tchl_0100</name>
</gene>
<sequence>MQTRERRTRFYGFGRRPPKPSGRFSNRPGAHVPTPMHIRSY</sequence>
<dbReference type="KEGG" id="tcl:Tchl_0100"/>
<evidence type="ECO:0000256" key="1">
    <source>
        <dbReference type="SAM" id="MobiDB-lite"/>
    </source>
</evidence>
<protein>
    <submittedName>
        <fullName evidence="2">Uncharacterized protein</fullName>
    </submittedName>
</protein>
<evidence type="ECO:0000313" key="2">
    <source>
        <dbReference type="EMBL" id="APR02976.1"/>
    </source>
</evidence>
<dbReference type="Proteomes" id="UP000185739">
    <property type="component" value="Chromosome"/>
</dbReference>
<accession>A0A1L6F897</accession>
<name>A0A1L6F897_9RHOO</name>
<organism evidence="2 3">
    <name type="scientific">Thauera chlorobenzoica</name>
    <dbReference type="NCBI Taxonomy" id="96773"/>
    <lineage>
        <taxon>Bacteria</taxon>
        <taxon>Pseudomonadati</taxon>
        <taxon>Pseudomonadota</taxon>
        <taxon>Betaproteobacteria</taxon>
        <taxon>Rhodocyclales</taxon>
        <taxon>Zoogloeaceae</taxon>
        <taxon>Thauera</taxon>
    </lineage>
</organism>
<dbReference type="AlphaFoldDB" id="A0A1L6F897"/>
<proteinExistence type="predicted"/>
<feature type="region of interest" description="Disordered" evidence="1">
    <location>
        <begin position="1"/>
        <end position="41"/>
    </location>
</feature>